<keyword evidence="4" id="KW-1185">Reference proteome</keyword>
<name>A0A136IXY5_9PEZI</name>
<evidence type="ECO:0000313" key="4">
    <source>
        <dbReference type="Proteomes" id="UP000070501"/>
    </source>
</evidence>
<gene>
    <name evidence="3" type="ORF">Micbo1qcDRAFT_177044</name>
</gene>
<evidence type="ECO:0000313" key="3">
    <source>
        <dbReference type="EMBL" id="KXJ89850.1"/>
    </source>
</evidence>
<sequence length="168" mass="18275">MIYTAVLFRTTNSPEANVLHTRLVTPTHLNAILLALSRAFSMLSLFTILFITLCTAIPTRSETGGCNQAMPCPGYLGSPAGAPPVGQSPPINTQPLPPPPPSSLPIDAYCSKDKNYRCIRDNENEPFKIEICDLGSWKFMAACGPTQTCTTSWGTRRSGSVSKDRRRT</sequence>
<protein>
    <submittedName>
        <fullName evidence="3">Uncharacterized protein</fullName>
    </submittedName>
</protein>
<evidence type="ECO:0000256" key="1">
    <source>
        <dbReference type="SAM" id="MobiDB-lite"/>
    </source>
</evidence>
<keyword evidence="2" id="KW-0472">Membrane</keyword>
<dbReference type="Proteomes" id="UP000070501">
    <property type="component" value="Unassembled WGS sequence"/>
</dbReference>
<feature type="transmembrane region" description="Helical" evidence="2">
    <location>
        <begin position="31"/>
        <end position="53"/>
    </location>
</feature>
<evidence type="ECO:0000256" key="2">
    <source>
        <dbReference type="SAM" id="Phobius"/>
    </source>
</evidence>
<keyword evidence="2" id="KW-1133">Transmembrane helix</keyword>
<accession>A0A136IXY5</accession>
<dbReference type="EMBL" id="KQ964254">
    <property type="protein sequence ID" value="KXJ89850.1"/>
    <property type="molecule type" value="Genomic_DNA"/>
</dbReference>
<keyword evidence="2" id="KW-0812">Transmembrane</keyword>
<feature type="region of interest" description="Disordered" evidence="1">
    <location>
        <begin position="79"/>
        <end position="98"/>
    </location>
</feature>
<dbReference type="InParanoid" id="A0A136IXY5"/>
<organism evidence="3 4">
    <name type="scientific">Microdochium bolleyi</name>
    <dbReference type="NCBI Taxonomy" id="196109"/>
    <lineage>
        <taxon>Eukaryota</taxon>
        <taxon>Fungi</taxon>
        <taxon>Dikarya</taxon>
        <taxon>Ascomycota</taxon>
        <taxon>Pezizomycotina</taxon>
        <taxon>Sordariomycetes</taxon>
        <taxon>Xylariomycetidae</taxon>
        <taxon>Xylariales</taxon>
        <taxon>Microdochiaceae</taxon>
        <taxon>Microdochium</taxon>
    </lineage>
</organism>
<reference evidence="4" key="1">
    <citation type="submission" date="2016-02" db="EMBL/GenBank/DDBJ databases">
        <title>Draft genome sequence of Microdochium bolleyi, a fungal endophyte of beachgrass.</title>
        <authorList>
            <consortium name="DOE Joint Genome Institute"/>
            <person name="David A.S."/>
            <person name="May G."/>
            <person name="Haridas S."/>
            <person name="Lim J."/>
            <person name="Wang M."/>
            <person name="Labutti K."/>
            <person name="Lipzen A."/>
            <person name="Barry K."/>
            <person name="Grigoriev I.V."/>
        </authorList>
    </citation>
    <scope>NUCLEOTIDE SEQUENCE [LARGE SCALE GENOMIC DNA]</scope>
    <source>
        <strain evidence="4">J235TASD1</strain>
    </source>
</reference>
<proteinExistence type="predicted"/>
<dbReference type="AlphaFoldDB" id="A0A136IXY5"/>